<evidence type="ECO:0000313" key="1">
    <source>
        <dbReference type="EMBL" id="CAG6463878.1"/>
    </source>
</evidence>
<proteinExistence type="predicted"/>
<organism evidence="1">
    <name type="scientific">Culex pipiens</name>
    <name type="common">House mosquito</name>
    <dbReference type="NCBI Taxonomy" id="7175"/>
    <lineage>
        <taxon>Eukaryota</taxon>
        <taxon>Metazoa</taxon>
        <taxon>Ecdysozoa</taxon>
        <taxon>Arthropoda</taxon>
        <taxon>Hexapoda</taxon>
        <taxon>Insecta</taxon>
        <taxon>Pterygota</taxon>
        <taxon>Neoptera</taxon>
        <taxon>Endopterygota</taxon>
        <taxon>Diptera</taxon>
        <taxon>Nematocera</taxon>
        <taxon>Culicoidea</taxon>
        <taxon>Culicidae</taxon>
        <taxon>Culicinae</taxon>
        <taxon>Culicini</taxon>
        <taxon>Culex</taxon>
        <taxon>Culex</taxon>
    </lineage>
</organism>
<sequence>MRLHRSHFSLWRFTLRWWHTVPTVPHWPAPPPQSIQPNPVRPPDRSAALSCRCRSPRIRCCFVAKLAAILAAFGACCVASRAPAAPSALASRAGSCRTKPTGPWWTFSGTGGSIRAPLAFGRRPAAAARRLFAARPLAPFWVLTLSRLGAGPRRCGPFRRRICFPRWNSS</sequence>
<protein>
    <submittedName>
        <fullName evidence="1">(northern house mosquito) hypothetical protein</fullName>
    </submittedName>
</protein>
<accession>A0A8D8AY71</accession>
<dbReference type="EMBL" id="HBUE01049806">
    <property type="protein sequence ID" value="CAG6463878.1"/>
    <property type="molecule type" value="Transcribed_RNA"/>
</dbReference>
<reference evidence="1" key="1">
    <citation type="submission" date="2021-05" db="EMBL/GenBank/DDBJ databases">
        <authorList>
            <person name="Alioto T."/>
            <person name="Alioto T."/>
            <person name="Gomez Garrido J."/>
        </authorList>
    </citation>
    <scope>NUCLEOTIDE SEQUENCE</scope>
</reference>
<name>A0A8D8AY71_CULPI</name>
<dbReference type="AlphaFoldDB" id="A0A8D8AY71"/>